<evidence type="ECO:0000313" key="1">
    <source>
        <dbReference type="EMBL" id="PIT93327.1"/>
    </source>
</evidence>
<proteinExistence type="predicted"/>
<dbReference type="AlphaFoldDB" id="A0A2M6WKL7"/>
<dbReference type="InterPro" id="IPR029063">
    <property type="entry name" value="SAM-dependent_MTases_sf"/>
</dbReference>
<protein>
    <recommendedName>
        <fullName evidence="3">Methyltransferase type 11 domain-containing protein</fullName>
    </recommendedName>
</protein>
<dbReference type="Gene3D" id="3.40.50.150">
    <property type="entry name" value="Vaccinia Virus protein VP39"/>
    <property type="match status" value="1"/>
</dbReference>
<dbReference type="EMBL" id="PFAY01000003">
    <property type="protein sequence ID" value="PIT93327.1"/>
    <property type="molecule type" value="Genomic_DNA"/>
</dbReference>
<comment type="caution">
    <text evidence="1">The sequence shown here is derived from an EMBL/GenBank/DDBJ whole genome shotgun (WGS) entry which is preliminary data.</text>
</comment>
<name>A0A2M6WKL7_9BACT</name>
<dbReference type="SUPFAM" id="SSF53335">
    <property type="entry name" value="S-adenosyl-L-methionine-dependent methyltransferases"/>
    <property type="match status" value="2"/>
</dbReference>
<accession>A0A2M6WKL7</accession>
<reference evidence="2" key="1">
    <citation type="submission" date="2017-09" db="EMBL/GenBank/DDBJ databases">
        <title>Depth-based differentiation of microbial function through sediment-hosted aquifers and enrichment of novel symbionts in the deep terrestrial subsurface.</title>
        <authorList>
            <person name="Probst A.J."/>
            <person name="Ladd B."/>
            <person name="Jarett J.K."/>
            <person name="Geller-Mcgrath D.E."/>
            <person name="Sieber C.M.K."/>
            <person name="Emerson J.B."/>
            <person name="Anantharaman K."/>
            <person name="Thomas B.C."/>
            <person name="Malmstrom R."/>
            <person name="Stieglmeier M."/>
            <person name="Klingl A."/>
            <person name="Woyke T."/>
            <person name="Ryan C.M."/>
            <person name="Banfield J.F."/>
        </authorList>
    </citation>
    <scope>NUCLEOTIDE SEQUENCE [LARGE SCALE GENOMIC DNA]</scope>
</reference>
<organism evidence="1 2">
    <name type="scientific">Candidatus Harrisonbacteria bacterium CG10_big_fil_rev_8_21_14_0_10_38_8</name>
    <dbReference type="NCBI Taxonomy" id="1974582"/>
    <lineage>
        <taxon>Bacteria</taxon>
        <taxon>Candidatus Harrisoniibacteriota</taxon>
    </lineage>
</organism>
<dbReference type="CDD" id="cd02440">
    <property type="entry name" value="AdoMet_MTases"/>
    <property type="match status" value="1"/>
</dbReference>
<dbReference type="Proteomes" id="UP000229112">
    <property type="component" value="Unassembled WGS sequence"/>
</dbReference>
<dbReference type="PANTHER" id="PTHR43861">
    <property type="entry name" value="TRANS-ACONITATE 2-METHYLTRANSFERASE-RELATED"/>
    <property type="match status" value="1"/>
</dbReference>
<gene>
    <name evidence="1" type="ORF">COU06_00415</name>
</gene>
<evidence type="ECO:0008006" key="3">
    <source>
        <dbReference type="Google" id="ProtNLM"/>
    </source>
</evidence>
<dbReference type="Pfam" id="PF13489">
    <property type="entry name" value="Methyltransf_23"/>
    <property type="match status" value="1"/>
</dbReference>
<sequence>MGEVSIRTHSQDFCPVCDRPGQRYYRNLRDDLFEVGGSWNIDKCTDNECGLYWLNPTPHVDDIWKLYIDYSTHNEVFFSVKYTDIFHRFLQAVRDSVLSTKLDYPLKHSSALNKFLYFISRIHPGWVDAQLVNSFYVPWIDNGILLDVGCGSGSSMLTMKNLRWNVVGIDFDKKAVKNARSNGLTVHEGWLTDQKFPDNHFDRIIMNHVIEHISDPVALLAECHRILKPGGVLVAITPNASSWGHYHYRKFWRGLEVPRHIRMFTSNSLICIGQKAGFVKNEGFTTIQGNSYIRRSSHAFRKNNSFDIPSETKKSRIFYHLWLFIDGWLSFIAPASNEVVVLRSRKG</sequence>
<evidence type="ECO:0000313" key="2">
    <source>
        <dbReference type="Proteomes" id="UP000229112"/>
    </source>
</evidence>